<evidence type="ECO:0000313" key="4">
    <source>
        <dbReference type="Proteomes" id="UP000199475"/>
    </source>
</evidence>
<dbReference type="SUPFAM" id="SSF55031">
    <property type="entry name" value="Bacterial exopeptidase dimerisation domain"/>
    <property type="match status" value="1"/>
</dbReference>
<dbReference type="SUPFAM" id="SSF53187">
    <property type="entry name" value="Zn-dependent exopeptidases"/>
    <property type="match status" value="1"/>
</dbReference>
<proteinExistence type="predicted"/>
<dbReference type="Proteomes" id="UP000199475">
    <property type="component" value="Unassembled WGS sequence"/>
</dbReference>
<keyword evidence="4" id="KW-1185">Reference proteome</keyword>
<protein>
    <submittedName>
        <fullName evidence="3">Hippurate hydrolase</fullName>
    </submittedName>
</protein>
<dbReference type="InterPro" id="IPR002933">
    <property type="entry name" value="Peptidase_M20"/>
</dbReference>
<dbReference type="PANTHER" id="PTHR11014:SF63">
    <property type="entry name" value="METALLOPEPTIDASE, PUTATIVE (AFU_ORTHOLOGUE AFUA_6G09600)-RELATED"/>
    <property type="match status" value="1"/>
</dbReference>
<feature type="domain" description="Peptidase M20 dimerisation" evidence="2">
    <location>
        <begin position="187"/>
        <end position="281"/>
    </location>
</feature>
<dbReference type="Pfam" id="PF07687">
    <property type="entry name" value="M20_dimer"/>
    <property type="match status" value="1"/>
</dbReference>
<feature type="binding site" evidence="1">
    <location>
        <position position="104"/>
    </location>
    <ligand>
        <name>Mn(2+)</name>
        <dbReference type="ChEBI" id="CHEBI:29035"/>
        <label>2</label>
    </ligand>
</feature>
<dbReference type="NCBIfam" id="TIGR01891">
    <property type="entry name" value="amidohydrolases"/>
    <property type="match status" value="1"/>
</dbReference>
<dbReference type="STRING" id="686624.SAMN04488242_1412"/>
<reference evidence="3 4" key="1">
    <citation type="submission" date="2016-10" db="EMBL/GenBank/DDBJ databases">
        <authorList>
            <person name="de Groot N.N."/>
        </authorList>
    </citation>
    <scope>NUCLEOTIDE SEQUENCE [LARGE SCALE GENOMIC DNA]</scope>
    <source>
        <strain evidence="3 4">CGMCC 1.9159</strain>
    </source>
</reference>
<dbReference type="InterPro" id="IPR011650">
    <property type="entry name" value="Peptidase_M20_dimer"/>
</dbReference>
<keyword evidence="1" id="KW-0479">Metal-binding</keyword>
<gene>
    <name evidence="3" type="ORF">SAMN04488242_1412</name>
</gene>
<feature type="binding site" evidence="1">
    <location>
        <position position="102"/>
    </location>
    <ligand>
        <name>Mn(2+)</name>
        <dbReference type="ChEBI" id="CHEBI:29035"/>
        <label>2</label>
    </ligand>
</feature>
<keyword evidence="1" id="KW-0464">Manganese</keyword>
<name>A0A1G9JRM2_9ACTN</name>
<evidence type="ECO:0000313" key="3">
    <source>
        <dbReference type="EMBL" id="SDL39845.1"/>
    </source>
</evidence>
<dbReference type="Gene3D" id="3.30.70.360">
    <property type="match status" value="1"/>
</dbReference>
<evidence type="ECO:0000259" key="2">
    <source>
        <dbReference type="Pfam" id="PF07687"/>
    </source>
</evidence>
<dbReference type="PANTHER" id="PTHR11014">
    <property type="entry name" value="PEPTIDASE M20 FAMILY MEMBER"/>
    <property type="match status" value="1"/>
</dbReference>
<dbReference type="EMBL" id="FNGP01000002">
    <property type="protein sequence ID" value="SDL39845.1"/>
    <property type="molecule type" value="Genomic_DNA"/>
</dbReference>
<dbReference type="RefSeq" id="WP_245701571.1">
    <property type="nucleotide sequence ID" value="NZ_FNGP01000002.1"/>
</dbReference>
<keyword evidence="3" id="KW-0378">Hydrolase</keyword>
<dbReference type="GO" id="GO:0046872">
    <property type="term" value="F:metal ion binding"/>
    <property type="evidence" value="ECO:0007669"/>
    <property type="project" value="UniProtKB-KW"/>
</dbReference>
<dbReference type="InterPro" id="IPR036264">
    <property type="entry name" value="Bact_exopeptidase_dim_dom"/>
</dbReference>
<evidence type="ECO:0000256" key="1">
    <source>
        <dbReference type="PIRSR" id="PIRSR005962-1"/>
    </source>
</evidence>
<organism evidence="3 4">
    <name type="scientific">Tessaracoccus oleiagri</name>
    <dbReference type="NCBI Taxonomy" id="686624"/>
    <lineage>
        <taxon>Bacteria</taxon>
        <taxon>Bacillati</taxon>
        <taxon>Actinomycetota</taxon>
        <taxon>Actinomycetes</taxon>
        <taxon>Propionibacteriales</taxon>
        <taxon>Propionibacteriaceae</taxon>
        <taxon>Tessaracoccus</taxon>
    </lineage>
</organism>
<dbReference type="PIRSF" id="PIRSF005962">
    <property type="entry name" value="Pept_M20D_amidohydro"/>
    <property type="match status" value="1"/>
</dbReference>
<feature type="binding site" evidence="1">
    <location>
        <position position="367"/>
    </location>
    <ligand>
        <name>Mn(2+)</name>
        <dbReference type="ChEBI" id="CHEBI:29035"/>
        <label>2</label>
    </ligand>
</feature>
<comment type="cofactor">
    <cofactor evidence="1">
        <name>Mn(2+)</name>
        <dbReference type="ChEBI" id="CHEBI:29035"/>
    </cofactor>
    <text evidence="1">The Mn(2+) ion enhances activity.</text>
</comment>
<dbReference type="Gene3D" id="3.40.630.10">
    <property type="entry name" value="Zn peptidases"/>
    <property type="match status" value="1"/>
</dbReference>
<feature type="binding site" evidence="1">
    <location>
        <position position="165"/>
    </location>
    <ligand>
        <name>Mn(2+)</name>
        <dbReference type="ChEBI" id="CHEBI:29035"/>
        <label>2</label>
    </ligand>
</feature>
<dbReference type="GO" id="GO:0016787">
    <property type="term" value="F:hydrolase activity"/>
    <property type="evidence" value="ECO:0007669"/>
    <property type="project" value="UniProtKB-KW"/>
</dbReference>
<accession>A0A1G9JRM2</accession>
<feature type="binding site" evidence="1">
    <location>
        <position position="138"/>
    </location>
    <ligand>
        <name>Mn(2+)</name>
        <dbReference type="ChEBI" id="CHEBI:29035"/>
        <label>2</label>
    </ligand>
</feature>
<dbReference type="InterPro" id="IPR017439">
    <property type="entry name" value="Amidohydrolase"/>
</dbReference>
<dbReference type="Pfam" id="PF01546">
    <property type="entry name" value="Peptidase_M20"/>
    <property type="match status" value="1"/>
</dbReference>
<dbReference type="AlphaFoldDB" id="A0A1G9JRM2"/>
<sequence>MTDSATTTTGYEAIQEWQEQLYQDLHRNPELSMEESRTVEVVVAQLMEWGYDVKRIGGGVVGTLANGDGPTVLFRADMDALPVEEATGLDYASEAPGVMHACGHDVHVACGLGAARLLAEQKQQWSGTYVALFQPGEETAEGARAMVDAGLADAVPRPDVALGQHVLPGVAGTVSTASGPVLSAGDSIRITVFGNGTHGSMPHLGVDSVVLASSIVMRLQTVVAREIAPGDFGVVTVGAIHAGAKSNIIPDSAELLVNVRTYDDDVRERVLKAIERIVRGECATAGSPEPPSLTYYDQFPLTVSDPSAATVVTTAFEAHFGADKVGHLDPVPASEDFSRIPGAWGDVPYLYWGLGGFSEGAKAVANHNPAFAPTMQPTLRTGTEAAMIAALAYLRPST</sequence>